<organism evidence="2 3">
    <name type="scientific">Stephania japonica</name>
    <dbReference type="NCBI Taxonomy" id="461633"/>
    <lineage>
        <taxon>Eukaryota</taxon>
        <taxon>Viridiplantae</taxon>
        <taxon>Streptophyta</taxon>
        <taxon>Embryophyta</taxon>
        <taxon>Tracheophyta</taxon>
        <taxon>Spermatophyta</taxon>
        <taxon>Magnoliopsida</taxon>
        <taxon>Ranunculales</taxon>
        <taxon>Menispermaceae</taxon>
        <taxon>Menispermoideae</taxon>
        <taxon>Cissampelideae</taxon>
        <taxon>Stephania</taxon>
    </lineage>
</organism>
<dbReference type="Proteomes" id="UP001417504">
    <property type="component" value="Unassembled WGS sequence"/>
</dbReference>
<dbReference type="EMBL" id="JBBNAE010000002">
    <property type="protein sequence ID" value="KAK9145849.1"/>
    <property type="molecule type" value="Genomic_DNA"/>
</dbReference>
<protein>
    <submittedName>
        <fullName evidence="2">Uncharacterized protein</fullName>
    </submittedName>
</protein>
<evidence type="ECO:0000256" key="1">
    <source>
        <dbReference type="SAM" id="MobiDB-lite"/>
    </source>
</evidence>
<keyword evidence="3" id="KW-1185">Reference proteome</keyword>
<dbReference type="AlphaFoldDB" id="A0AAP0K6B0"/>
<evidence type="ECO:0000313" key="2">
    <source>
        <dbReference type="EMBL" id="KAK9145849.1"/>
    </source>
</evidence>
<proteinExistence type="predicted"/>
<dbReference type="Pfam" id="PF14223">
    <property type="entry name" value="Retrotran_gag_2"/>
    <property type="match status" value="1"/>
</dbReference>
<reference evidence="2 3" key="1">
    <citation type="submission" date="2024-01" db="EMBL/GenBank/DDBJ databases">
        <title>Genome assemblies of Stephania.</title>
        <authorList>
            <person name="Yang L."/>
        </authorList>
    </citation>
    <scope>NUCLEOTIDE SEQUENCE [LARGE SCALE GENOMIC DNA]</scope>
    <source>
        <strain evidence="2">QJT</strain>
        <tissue evidence="2">Leaf</tissue>
    </source>
</reference>
<dbReference type="PANTHER" id="PTHR47592">
    <property type="entry name" value="PBF68 PROTEIN"/>
    <property type="match status" value="1"/>
</dbReference>
<comment type="caution">
    <text evidence="2">The sequence shown here is derived from an EMBL/GenBank/DDBJ whole genome shotgun (WGS) entry which is preliminary data.</text>
</comment>
<sequence length="207" mass="24400">MASLVTEKYENSTSPIPKDERPEKFKGLDFKRWQQKMLFWLTTMNLANIVKEEVPKSDEDPLSKETLLTIEAWMNSNFLCMNYILNRLDDTLYDVYSECKTAKDVWDLLEKKYRTEDAGAKKFVVGKFLKYNMVDSKSVVKQVEELQVLIHELHAEGCIVNEHFQTGAIIEKLPPSWNDFKVYLKHKRRAMSIEDLILRLHVEEVHR</sequence>
<gene>
    <name evidence="2" type="ORF">Sjap_005752</name>
</gene>
<name>A0AAP0K6B0_9MAGN</name>
<feature type="region of interest" description="Disordered" evidence="1">
    <location>
        <begin position="1"/>
        <end position="21"/>
    </location>
</feature>
<evidence type="ECO:0000313" key="3">
    <source>
        <dbReference type="Proteomes" id="UP001417504"/>
    </source>
</evidence>
<dbReference type="PANTHER" id="PTHR47592:SF27">
    <property type="entry name" value="OS08G0421700 PROTEIN"/>
    <property type="match status" value="1"/>
</dbReference>
<accession>A0AAP0K6B0</accession>